<sequence>MSTFLIALVVLALLVSAVYAVLARGISPLGPVRRAGVRGASRRRDPQRTPRPLAPRRDALPLTAEQLGELLLTRPWESRADTPELAVMSAHENHGYYPGCPICAGDEAGLTRIAEAVLRALLDEMAAEAARQDAARTAAQLPIVGVDSAVRDYRRQMAEQIESTGYYGEELS</sequence>
<dbReference type="Proteomes" id="UP000031364">
    <property type="component" value="Unassembled WGS sequence"/>
</dbReference>
<evidence type="ECO:0000313" key="3">
    <source>
        <dbReference type="Proteomes" id="UP000031364"/>
    </source>
</evidence>
<organism evidence="2 3">
    <name type="scientific">Nocardia vulneris</name>
    <dbReference type="NCBI Taxonomy" id="1141657"/>
    <lineage>
        <taxon>Bacteria</taxon>
        <taxon>Bacillati</taxon>
        <taxon>Actinomycetota</taxon>
        <taxon>Actinomycetes</taxon>
        <taxon>Mycobacteriales</taxon>
        <taxon>Nocardiaceae</taxon>
        <taxon>Nocardia</taxon>
    </lineage>
</organism>
<dbReference type="EMBL" id="JNFP01000026">
    <property type="protein sequence ID" value="KIA63049.1"/>
    <property type="molecule type" value="Genomic_DNA"/>
</dbReference>
<protein>
    <submittedName>
        <fullName evidence="2">Uncharacterized protein</fullName>
    </submittedName>
</protein>
<gene>
    <name evidence="2" type="ORF">FG87_22080</name>
</gene>
<evidence type="ECO:0000313" key="2">
    <source>
        <dbReference type="EMBL" id="KIA63049.1"/>
    </source>
</evidence>
<keyword evidence="3" id="KW-1185">Reference proteome</keyword>
<name>A0ABR4ZDG4_9NOCA</name>
<feature type="region of interest" description="Disordered" evidence="1">
    <location>
        <begin position="35"/>
        <end position="57"/>
    </location>
</feature>
<proteinExistence type="predicted"/>
<dbReference type="RefSeq" id="WP_043673698.1">
    <property type="nucleotide sequence ID" value="NZ_BDCI01000004.1"/>
</dbReference>
<evidence type="ECO:0000256" key="1">
    <source>
        <dbReference type="SAM" id="MobiDB-lite"/>
    </source>
</evidence>
<comment type="caution">
    <text evidence="2">The sequence shown here is derived from an EMBL/GenBank/DDBJ whole genome shotgun (WGS) entry which is preliminary data.</text>
</comment>
<reference evidence="2 3" key="1">
    <citation type="journal article" date="2014" name="Int. J. Syst. Evol. Microbiol.">
        <title>Nocardia vulneris sp. nov., isolated from wounds of human patients in North America.</title>
        <authorList>
            <person name="Lasker B.A."/>
            <person name="Bell M."/>
            <person name="Klenk H.P."/>
            <person name="Sproer C."/>
            <person name="Schumann C."/>
            <person name="Schumann P."/>
            <person name="Brown J.M."/>
        </authorList>
    </citation>
    <scope>NUCLEOTIDE SEQUENCE [LARGE SCALE GENOMIC DNA]</scope>
    <source>
        <strain evidence="2 3">W9851</strain>
    </source>
</reference>
<accession>A0ABR4ZDG4</accession>